<proteinExistence type="predicted"/>
<dbReference type="AlphaFoldDB" id="A0A6G1HXY6"/>
<dbReference type="Proteomes" id="UP000799640">
    <property type="component" value="Unassembled WGS sequence"/>
</dbReference>
<name>A0A6G1HXY6_9PEZI</name>
<accession>A0A6G1HXY6</accession>
<sequence length="102" mass="11340">MPPRTSLRATAVLSSASYTIFCPRSTERARCLIRSAYLGGFMGGTVLDILLSQALISPAEQRNPPDSAHHLNLSNPFATAPQHFKRRESTGWHRQIPLYPVH</sequence>
<gene>
    <name evidence="1" type="ORF">EJ06DRAFT_529797</name>
</gene>
<keyword evidence="2" id="KW-1185">Reference proteome</keyword>
<protein>
    <submittedName>
        <fullName evidence="1">Uncharacterized protein</fullName>
    </submittedName>
</protein>
<reference evidence="1" key="1">
    <citation type="journal article" date="2020" name="Stud. Mycol.">
        <title>101 Dothideomycetes genomes: a test case for predicting lifestyles and emergence of pathogens.</title>
        <authorList>
            <person name="Haridas S."/>
            <person name="Albert R."/>
            <person name="Binder M."/>
            <person name="Bloem J."/>
            <person name="Labutti K."/>
            <person name="Salamov A."/>
            <person name="Andreopoulos B."/>
            <person name="Baker S."/>
            <person name="Barry K."/>
            <person name="Bills G."/>
            <person name="Bluhm B."/>
            <person name="Cannon C."/>
            <person name="Castanera R."/>
            <person name="Culley D."/>
            <person name="Daum C."/>
            <person name="Ezra D."/>
            <person name="Gonzalez J."/>
            <person name="Henrissat B."/>
            <person name="Kuo A."/>
            <person name="Liang C."/>
            <person name="Lipzen A."/>
            <person name="Lutzoni F."/>
            <person name="Magnuson J."/>
            <person name="Mondo S."/>
            <person name="Nolan M."/>
            <person name="Ohm R."/>
            <person name="Pangilinan J."/>
            <person name="Park H.-J."/>
            <person name="Ramirez L."/>
            <person name="Alfaro M."/>
            <person name="Sun H."/>
            <person name="Tritt A."/>
            <person name="Yoshinaga Y."/>
            <person name="Zwiers L.-H."/>
            <person name="Turgeon B."/>
            <person name="Goodwin S."/>
            <person name="Spatafora J."/>
            <person name="Crous P."/>
            <person name="Grigoriev I."/>
        </authorList>
    </citation>
    <scope>NUCLEOTIDE SEQUENCE</scope>
    <source>
        <strain evidence="1">CBS 262.69</strain>
    </source>
</reference>
<evidence type="ECO:0000313" key="1">
    <source>
        <dbReference type="EMBL" id="KAF2400679.1"/>
    </source>
</evidence>
<organism evidence="1 2">
    <name type="scientific">Trichodelitschia bisporula</name>
    <dbReference type="NCBI Taxonomy" id="703511"/>
    <lineage>
        <taxon>Eukaryota</taxon>
        <taxon>Fungi</taxon>
        <taxon>Dikarya</taxon>
        <taxon>Ascomycota</taxon>
        <taxon>Pezizomycotina</taxon>
        <taxon>Dothideomycetes</taxon>
        <taxon>Dothideomycetes incertae sedis</taxon>
        <taxon>Phaeotrichales</taxon>
        <taxon>Phaeotrichaceae</taxon>
        <taxon>Trichodelitschia</taxon>
    </lineage>
</organism>
<evidence type="ECO:0000313" key="2">
    <source>
        <dbReference type="Proteomes" id="UP000799640"/>
    </source>
</evidence>
<dbReference type="EMBL" id="ML996694">
    <property type="protein sequence ID" value="KAF2400679.1"/>
    <property type="molecule type" value="Genomic_DNA"/>
</dbReference>